<gene>
    <name evidence="7" type="ORF">BDN70DRAFT_793741</name>
</gene>
<feature type="transmembrane region" description="Helical" evidence="5">
    <location>
        <begin position="97"/>
        <end position="115"/>
    </location>
</feature>
<reference evidence="7" key="1">
    <citation type="submission" date="2020-11" db="EMBL/GenBank/DDBJ databases">
        <authorList>
            <consortium name="DOE Joint Genome Institute"/>
            <person name="Ahrendt S."/>
            <person name="Riley R."/>
            <person name="Andreopoulos W."/>
            <person name="Labutti K."/>
            <person name="Pangilinan J."/>
            <person name="Ruiz-Duenas F.J."/>
            <person name="Barrasa J.M."/>
            <person name="Sanchez-Garcia M."/>
            <person name="Camarero S."/>
            <person name="Miyauchi S."/>
            <person name="Serrano A."/>
            <person name="Linde D."/>
            <person name="Babiker R."/>
            <person name="Drula E."/>
            <person name="Ayuso-Fernandez I."/>
            <person name="Pacheco R."/>
            <person name="Padilla G."/>
            <person name="Ferreira P."/>
            <person name="Barriuso J."/>
            <person name="Kellner H."/>
            <person name="Castanera R."/>
            <person name="Alfaro M."/>
            <person name="Ramirez L."/>
            <person name="Pisabarro A.G."/>
            <person name="Kuo A."/>
            <person name="Tritt A."/>
            <person name="Lipzen A."/>
            <person name="He G."/>
            <person name="Yan M."/>
            <person name="Ng V."/>
            <person name="Cullen D."/>
            <person name="Martin F."/>
            <person name="Rosso M.-N."/>
            <person name="Henrissat B."/>
            <person name="Hibbett D."/>
            <person name="Martinez A.T."/>
            <person name="Grigoriev I.V."/>
        </authorList>
    </citation>
    <scope>NUCLEOTIDE SEQUENCE</scope>
    <source>
        <strain evidence="7">CIRM-BRFM 674</strain>
    </source>
</reference>
<feature type="transmembrane region" description="Helical" evidence="5">
    <location>
        <begin position="149"/>
        <end position="170"/>
    </location>
</feature>
<evidence type="ECO:0000256" key="2">
    <source>
        <dbReference type="ARBA" id="ARBA00022692"/>
    </source>
</evidence>
<keyword evidence="4 5" id="KW-0472">Membrane</keyword>
<comment type="subcellular location">
    <subcellularLocation>
        <location evidence="1">Membrane</location>
        <topology evidence="1">Multi-pass membrane protein</topology>
    </subcellularLocation>
</comment>
<evidence type="ECO:0000256" key="1">
    <source>
        <dbReference type="ARBA" id="ARBA00004141"/>
    </source>
</evidence>
<accession>A0A9P5ZHD1</accession>
<dbReference type="GO" id="GO:0016020">
    <property type="term" value="C:membrane"/>
    <property type="evidence" value="ECO:0007669"/>
    <property type="project" value="UniProtKB-SubCell"/>
</dbReference>
<evidence type="ECO:0000256" key="5">
    <source>
        <dbReference type="SAM" id="Phobius"/>
    </source>
</evidence>
<dbReference type="Pfam" id="PF03151">
    <property type="entry name" value="TPT"/>
    <property type="match status" value="1"/>
</dbReference>
<feature type="transmembrane region" description="Helical" evidence="5">
    <location>
        <begin position="57"/>
        <end position="76"/>
    </location>
</feature>
<dbReference type="InterPro" id="IPR050186">
    <property type="entry name" value="TPT_transporter"/>
</dbReference>
<dbReference type="Proteomes" id="UP000807469">
    <property type="component" value="Unassembled WGS sequence"/>
</dbReference>
<proteinExistence type="predicted"/>
<evidence type="ECO:0000313" key="8">
    <source>
        <dbReference type="Proteomes" id="UP000807469"/>
    </source>
</evidence>
<comment type="caution">
    <text evidence="7">The sequence shown here is derived from an EMBL/GenBank/DDBJ whole genome shotgun (WGS) entry which is preliminary data.</text>
</comment>
<evidence type="ECO:0000313" key="7">
    <source>
        <dbReference type="EMBL" id="KAF9486449.1"/>
    </source>
</evidence>
<evidence type="ECO:0000259" key="6">
    <source>
        <dbReference type="Pfam" id="PF03151"/>
    </source>
</evidence>
<feature type="domain" description="Sugar phosphate transporter" evidence="6">
    <location>
        <begin position="44"/>
        <end position="320"/>
    </location>
</feature>
<protein>
    <recommendedName>
        <fullName evidence="6">Sugar phosphate transporter domain-containing protein</fullName>
    </recommendedName>
</protein>
<keyword evidence="2 5" id="KW-0812">Transmembrane</keyword>
<organism evidence="7 8">
    <name type="scientific">Pholiota conissans</name>
    <dbReference type="NCBI Taxonomy" id="109636"/>
    <lineage>
        <taxon>Eukaryota</taxon>
        <taxon>Fungi</taxon>
        <taxon>Dikarya</taxon>
        <taxon>Basidiomycota</taxon>
        <taxon>Agaricomycotina</taxon>
        <taxon>Agaricomycetes</taxon>
        <taxon>Agaricomycetidae</taxon>
        <taxon>Agaricales</taxon>
        <taxon>Agaricineae</taxon>
        <taxon>Strophariaceae</taxon>
        <taxon>Pholiota</taxon>
    </lineage>
</organism>
<dbReference type="PANTHER" id="PTHR11132">
    <property type="entry name" value="SOLUTE CARRIER FAMILY 35"/>
    <property type="match status" value="1"/>
</dbReference>
<evidence type="ECO:0000256" key="3">
    <source>
        <dbReference type="ARBA" id="ARBA00022989"/>
    </source>
</evidence>
<evidence type="ECO:0000256" key="4">
    <source>
        <dbReference type="ARBA" id="ARBA00023136"/>
    </source>
</evidence>
<dbReference type="InterPro" id="IPR004853">
    <property type="entry name" value="Sugar_P_trans_dom"/>
</dbReference>
<dbReference type="AlphaFoldDB" id="A0A9P5ZHD1"/>
<dbReference type="OrthoDB" id="5547497at2759"/>
<name>A0A9P5ZHD1_9AGAR</name>
<feature type="transmembrane region" description="Helical" evidence="5">
    <location>
        <begin position="12"/>
        <end position="37"/>
    </location>
</feature>
<feature type="transmembrane region" description="Helical" evidence="5">
    <location>
        <begin position="251"/>
        <end position="274"/>
    </location>
</feature>
<feature type="transmembrane region" description="Helical" evidence="5">
    <location>
        <begin position="182"/>
        <end position="201"/>
    </location>
</feature>
<feature type="transmembrane region" description="Helical" evidence="5">
    <location>
        <begin position="121"/>
        <end position="142"/>
    </location>
</feature>
<sequence length="321" mass="34843">MNSSTSQRLQVACVVVFYMFSALVVRLLVLYLCDHFLTSLDGLCFRNKAVLNSSPEIPLTFLLLQLLMAVGLLRVSAAIWPNKITIPATDGQVAEKLLPVVSVNIIGLVFNTLCLRDVEASFFQIARGLVLPLTIIVSSCYTKATTSRLVLCSAATVTLGFMLGVVPSSSLPVHAIPSSLSLFYGVLSSLFIALHSVLIKNSLPFCNNSTIELAWWTNAGSSLLILPFVVLTGEPSKLYTLAQKNDWSWSVFLWGTFVTGLFGFLLCVAGLLSIKITSPITHMFSSAARSVLQTVLGVRIFHDSLTANRTISIFVILCGTM</sequence>
<keyword evidence="8" id="KW-1185">Reference proteome</keyword>
<keyword evidence="3 5" id="KW-1133">Transmembrane helix</keyword>
<feature type="transmembrane region" description="Helical" evidence="5">
    <location>
        <begin position="213"/>
        <end position="231"/>
    </location>
</feature>
<dbReference type="EMBL" id="MU155130">
    <property type="protein sequence ID" value="KAF9486449.1"/>
    <property type="molecule type" value="Genomic_DNA"/>
</dbReference>